<comment type="caution">
    <text evidence="6">The sequence shown here is derived from an EMBL/GenBank/DDBJ whole genome shotgun (WGS) entry which is preliminary data.</text>
</comment>
<dbReference type="Gene3D" id="1.10.357.10">
    <property type="entry name" value="Tetracycline Repressor, domain 2"/>
    <property type="match status" value="1"/>
</dbReference>
<dbReference type="InterPro" id="IPR011075">
    <property type="entry name" value="TetR_C"/>
</dbReference>
<dbReference type="InterPro" id="IPR050109">
    <property type="entry name" value="HTH-type_TetR-like_transc_reg"/>
</dbReference>
<protein>
    <submittedName>
        <fullName evidence="6">TetR family transcriptional regulator</fullName>
    </submittedName>
</protein>
<dbReference type="Pfam" id="PF00440">
    <property type="entry name" value="TetR_N"/>
    <property type="match status" value="1"/>
</dbReference>
<dbReference type="GO" id="GO:0000976">
    <property type="term" value="F:transcription cis-regulatory region binding"/>
    <property type="evidence" value="ECO:0007669"/>
    <property type="project" value="TreeGrafter"/>
</dbReference>
<reference evidence="6 7" key="1">
    <citation type="submission" date="2017-12" db="EMBL/GenBank/DDBJ databases">
        <title>The genome sequence of Caulobacter sp. 410.</title>
        <authorList>
            <person name="Gao J."/>
            <person name="Mao X."/>
            <person name="Sun J."/>
        </authorList>
    </citation>
    <scope>NUCLEOTIDE SEQUENCE [LARGE SCALE GENOMIC DNA]</scope>
    <source>
        <strain evidence="6 7">410</strain>
    </source>
</reference>
<evidence type="ECO:0000313" key="6">
    <source>
        <dbReference type="EMBL" id="PLR27868.1"/>
    </source>
</evidence>
<dbReference type="RefSeq" id="WP_101717067.1">
    <property type="nucleotide sequence ID" value="NZ_PJRS01000011.1"/>
</dbReference>
<dbReference type="SUPFAM" id="SSF46689">
    <property type="entry name" value="Homeodomain-like"/>
    <property type="match status" value="1"/>
</dbReference>
<evidence type="ECO:0000259" key="5">
    <source>
        <dbReference type="PROSITE" id="PS50977"/>
    </source>
</evidence>
<proteinExistence type="predicted"/>
<organism evidence="6 7">
    <name type="scientific">Caulobacter zeae</name>
    <dbReference type="NCBI Taxonomy" id="2055137"/>
    <lineage>
        <taxon>Bacteria</taxon>
        <taxon>Pseudomonadati</taxon>
        <taxon>Pseudomonadota</taxon>
        <taxon>Alphaproteobacteria</taxon>
        <taxon>Caulobacterales</taxon>
        <taxon>Caulobacteraceae</taxon>
        <taxon>Caulobacter</taxon>
    </lineage>
</organism>
<feature type="domain" description="HTH tetR-type" evidence="5">
    <location>
        <begin position="13"/>
        <end position="73"/>
    </location>
</feature>
<evidence type="ECO:0000313" key="7">
    <source>
        <dbReference type="Proteomes" id="UP000234479"/>
    </source>
</evidence>
<dbReference type="PROSITE" id="PS50977">
    <property type="entry name" value="HTH_TETR_2"/>
    <property type="match status" value="1"/>
</dbReference>
<accession>A0A2N5DP75</accession>
<dbReference type="SUPFAM" id="SSF48498">
    <property type="entry name" value="Tetracyclin repressor-like, C-terminal domain"/>
    <property type="match status" value="1"/>
</dbReference>
<dbReference type="GO" id="GO:0003700">
    <property type="term" value="F:DNA-binding transcription factor activity"/>
    <property type="evidence" value="ECO:0007669"/>
    <property type="project" value="TreeGrafter"/>
</dbReference>
<dbReference type="Pfam" id="PF16859">
    <property type="entry name" value="TetR_C_11"/>
    <property type="match status" value="1"/>
</dbReference>
<sequence length="213" mass="23044">MQPGPPKWRRRSEARPGEIVQAALEVFAERGFAGARLDEIAARAGISKGALYLYFETKDDIFRAVVREAVAPNLDVVEAVLAQATLPFPDLLRMVFARIVQLIGTSRLGAVAKLVIGESRNFPELARVWHDEVVSRALTLMSGAIARAQARGEVAPGDPRLYAFSIVGPILMGVIWKETFVPVGAPAMNLEALVRQHADTVLLGLTPHTEAGA</sequence>
<dbReference type="PRINTS" id="PR00455">
    <property type="entry name" value="HTHTETR"/>
</dbReference>
<keyword evidence="3" id="KW-0804">Transcription</keyword>
<dbReference type="InterPro" id="IPR009057">
    <property type="entry name" value="Homeodomain-like_sf"/>
</dbReference>
<keyword evidence="1" id="KW-0805">Transcription regulation</keyword>
<gene>
    <name evidence="6" type="ORF">SGCZBJ_05805</name>
</gene>
<dbReference type="Proteomes" id="UP000234479">
    <property type="component" value="Unassembled WGS sequence"/>
</dbReference>
<evidence type="ECO:0000256" key="2">
    <source>
        <dbReference type="ARBA" id="ARBA00023125"/>
    </source>
</evidence>
<dbReference type="AlphaFoldDB" id="A0A2N5DP75"/>
<evidence type="ECO:0000256" key="4">
    <source>
        <dbReference type="PROSITE-ProRule" id="PRU00335"/>
    </source>
</evidence>
<dbReference type="InterPro" id="IPR001647">
    <property type="entry name" value="HTH_TetR"/>
</dbReference>
<dbReference type="EMBL" id="PJRS01000011">
    <property type="protein sequence ID" value="PLR27868.1"/>
    <property type="molecule type" value="Genomic_DNA"/>
</dbReference>
<keyword evidence="2 4" id="KW-0238">DNA-binding</keyword>
<dbReference type="PANTHER" id="PTHR30055">
    <property type="entry name" value="HTH-TYPE TRANSCRIPTIONAL REGULATOR RUTR"/>
    <property type="match status" value="1"/>
</dbReference>
<evidence type="ECO:0000256" key="3">
    <source>
        <dbReference type="ARBA" id="ARBA00023163"/>
    </source>
</evidence>
<name>A0A2N5DP75_9CAUL</name>
<keyword evidence="7" id="KW-1185">Reference proteome</keyword>
<dbReference type="OrthoDB" id="7185252at2"/>
<dbReference type="PANTHER" id="PTHR30055:SF223">
    <property type="entry name" value="HTH-TYPE TRANSCRIPTIONAL REGULATOR UIDR"/>
    <property type="match status" value="1"/>
</dbReference>
<evidence type="ECO:0000256" key="1">
    <source>
        <dbReference type="ARBA" id="ARBA00023015"/>
    </source>
</evidence>
<dbReference type="InterPro" id="IPR036271">
    <property type="entry name" value="Tet_transcr_reg_TetR-rel_C_sf"/>
</dbReference>
<dbReference type="FunFam" id="1.10.10.60:FF:000141">
    <property type="entry name" value="TetR family transcriptional regulator"/>
    <property type="match status" value="1"/>
</dbReference>
<feature type="DNA-binding region" description="H-T-H motif" evidence="4">
    <location>
        <begin position="36"/>
        <end position="55"/>
    </location>
</feature>